<dbReference type="EMBL" id="MT144663">
    <property type="protein sequence ID" value="QJH96820.1"/>
    <property type="molecule type" value="Genomic_DNA"/>
</dbReference>
<proteinExistence type="predicted"/>
<organism evidence="1">
    <name type="scientific">viral metagenome</name>
    <dbReference type="NCBI Taxonomy" id="1070528"/>
    <lineage>
        <taxon>unclassified sequences</taxon>
        <taxon>metagenomes</taxon>
        <taxon>organismal metagenomes</taxon>
    </lineage>
</organism>
<sequence>MDFVPIDINSMFIAYMEMEMNYVESLEKDWVDDYSDLKQDGLDVPEEPGLYWAKRHESYRDFNMIIEIQGEPPYLSYIGWDIVKNITVSGIRPCYVFGPKISVGEGND</sequence>
<protein>
    <submittedName>
        <fullName evidence="1">Uncharacterized protein</fullName>
    </submittedName>
</protein>
<dbReference type="EMBL" id="MT144201">
    <property type="protein sequence ID" value="QJA50529.1"/>
    <property type="molecule type" value="Genomic_DNA"/>
</dbReference>
<accession>A0A6H1ZSS7</accession>
<dbReference type="AlphaFoldDB" id="A0A6H1ZSS7"/>
<name>A0A6H1ZSS7_9ZZZZ</name>
<evidence type="ECO:0000313" key="1">
    <source>
        <dbReference type="EMBL" id="QJA50529.1"/>
    </source>
</evidence>
<gene>
    <name evidence="1" type="ORF">TM448A01809_0002</name>
    <name evidence="2" type="ORF">TM448B00837_0022</name>
</gene>
<reference evidence="1" key="1">
    <citation type="submission" date="2020-03" db="EMBL/GenBank/DDBJ databases">
        <title>The deep terrestrial virosphere.</title>
        <authorList>
            <person name="Holmfeldt K."/>
            <person name="Nilsson E."/>
            <person name="Simone D."/>
            <person name="Lopez-Fernandez M."/>
            <person name="Wu X."/>
            <person name="de Brujin I."/>
            <person name="Lundin D."/>
            <person name="Andersson A."/>
            <person name="Bertilsson S."/>
            <person name="Dopson M."/>
        </authorList>
    </citation>
    <scope>NUCLEOTIDE SEQUENCE</scope>
    <source>
        <strain evidence="1">TM448A01809</strain>
        <strain evidence="2">TM448B00837</strain>
    </source>
</reference>
<evidence type="ECO:0000313" key="2">
    <source>
        <dbReference type="EMBL" id="QJH96820.1"/>
    </source>
</evidence>